<keyword evidence="6 10" id="KW-0547">Nucleotide-binding</keyword>
<sequence length="423" mass="44598">MSAGSDIILDRMMTLHPKVMDLVLDRVWRLLDALGNPQDNLPPVIHVAGTNGKGSTQAMIRAGLEGAGKRVHAYTSPHLARFHERIRLGGELISEEALTALLDECYTANKGEPITYFEITTCAAILAFSRAPADFTLLEVGLGGRLDATNVVANPALTLITPVSLDHTQFLGDTIEAIAGEKAGIIKRGVPCVVGPQDDRAEPVIEAQAARLGAPLIAQGQHWHVWEEAGRLVFQDEAGLLDLPLPALPGAHQIDNAGAAIAALRALGFGENAAEAAMRNVTWPARMQRLRSGPLVDLAGGAELWLDGGHNAAAGEALAKYLAGLTDKPLHLICGMLNTKDVRGYMRPLSGLVGSLTAVSIPGEAATLPADETAQAARDVGIPAFEAGNVSEALTRIVTETPHARVLICGSLYLAGQILRENG</sequence>
<dbReference type="EMBL" id="FOLX01000001">
    <property type="protein sequence ID" value="SFC30774.1"/>
    <property type="molecule type" value="Genomic_DNA"/>
</dbReference>
<dbReference type="InterPro" id="IPR036615">
    <property type="entry name" value="Mur_ligase_C_dom_sf"/>
</dbReference>
<keyword evidence="7 10" id="KW-0067">ATP-binding</keyword>
<dbReference type="Gene3D" id="3.40.1190.10">
    <property type="entry name" value="Mur-like, catalytic domain"/>
    <property type="match status" value="1"/>
</dbReference>
<reference evidence="12 13" key="1">
    <citation type="submission" date="2016-10" db="EMBL/GenBank/DDBJ databases">
        <authorList>
            <person name="de Groot N.N."/>
        </authorList>
    </citation>
    <scope>NUCLEOTIDE SEQUENCE [LARGE SCALE GENOMIC DNA]</scope>
    <source>
        <strain evidence="12 13">DSM 29619</strain>
    </source>
</reference>
<dbReference type="SUPFAM" id="SSF53244">
    <property type="entry name" value="MurD-like peptide ligases, peptide-binding domain"/>
    <property type="match status" value="1"/>
</dbReference>
<evidence type="ECO:0000256" key="7">
    <source>
        <dbReference type="ARBA" id="ARBA00022840"/>
    </source>
</evidence>
<dbReference type="EC" id="6.3.2.17" evidence="3"/>
<evidence type="ECO:0000256" key="1">
    <source>
        <dbReference type="ARBA" id="ARBA00001946"/>
    </source>
</evidence>
<keyword evidence="13" id="KW-1185">Reference proteome</keyword>
<evidence type="ECO:0000313" key="12">
    <source>
        <dbReference type="EMBL" id="SFC30774.1"/>
    </source>
</evidence>
<organism evidence="12 13">
    <name type="scientific">Pseudooceanicola nitratireducens</name>
    <dbReference type="NCBI Taxonomy" id="517719"/>
    <lineage>
        <taxon>Bacteria</taxon>
        <taxon>Pseudomonadati</taxon>
        <taxon>Pseudomonadota</taxon>
        <taxon>Alphaproteobacteria</taxon>
        <taxon>Rhodobacterales</taxon>
        <taxon>Paracoccaceae</taxon>
        <taxon>Pseudooceanicola</taxon>
    </lineage>
</organism>
<evidence type="ECO:0000313" key="13">
    <source>
        <dbReference type="Proteomes" id="UP000231644"/>
    </source>
</evidence>
<dbReference type="InterPro" id="IPR001645">
    <property type="entry name" value="Folylpolyglutamate_synth"/>
</dbReference>
<dbReference type="InterPro" id="IPR013221">
    <property type="entry name" value="Mur_ligase_cen"/>
</dbReference>
<name>A0A1I1I3I8_9RHOB</name>
<comment type="catalytic activity">
    <reaction evidence="9">
        <text>(6S)-5,6,7,8-tetrahydrofolyl-(gamma-L-Glu)(n) + L-glutamate + ATP = (6S)-5,6,7,8-tetrahydrofolyl-(gamma-L-Glu)(n+1) + ADP + phosphate + H(+)</text>
        <dbReference type="Rhea" id="RHEA:10580"/>
        <dbReference type="Rhea" id="RHEA-COMP:14738"/>
        <dbReference type="Rhea" id="RHEA-COMP:14740"/>
        <dbReference type="ChEBI" id="CHEBI:15378"/>
        <dbReference type="ChEBI" id="CHEBI:29985"/>
        <dbReference type="ChEBI" id="CHEBI:30616"/>
        <dbReference type="ChEBI" id="CHEBI:43474"/>
        <dbReference type="ChEBI" id="CHEBI:141005"/>
        <dbReference type="ChEBI" id="CHEBI:456216"/>
        <dbReference type="EC" id="6.3.2.17"/>
    </reaction>
</comment>
<dbReference type="OrthoDB" id="9809356at2"/>
<evidence type="ECO:0000256" key="3">
    <source>
        <dbReference type="ARBA" id="ARBA00013025"/>
    </source>
</evidence>
<dbReference type="NCBIfam" id="TIGR01499">
    <property type="entry name" value="folC"/>
    <property type="match status" value="1"/>
</dbReference>
<evidence type="ECO:0000256" key="5">
    <source>
        <dbReference type="ARBA" id="ARBA00022723"/>
    </source>
</evidence>
<evidence type="ECO:0000256" key="6">
    <source>
        <dbReference type="ARBA" id="ARBA00022741"/>
    </source>
</evidence>
<evidence type="ECO:0000259" key="11">
    <source>
        <dbReference type="Pfam" id="PF08245"/>
    </source>
</evidence>
<dbReference type="GO" id="GO:0005524">
    <property type="term" value="F:ATP binding"/>
    <property type="evidence" value="ECO:0007669"/>
    <property type="project" value="UniProtKB-KW"/>
</dbReference>
<dbReference type="AlphaFoldDB" id="A0A1I1I3I8"/>
<dbReference type="GO" id="GO:0004326">
    <property type="term" value="F:tetrahydrofolylpolyglutamate synthase activity"/>
    <property type="evidence" value="ECO:0007669"/>
    <property type="project" value="UniProtKB-EC"/>
</dbReference>
<dbReference type="FunFam" id="3.40.1190.10:FF:000011">
    <property type="entry name" value="Folylpolyglutamate synthase/dihydrofolate synthase"/>
    <property type="match status" value="1"/>
</dbReference>
<gene>
    <name evidence="12" type="ORF">SAMN05421762_0483</name>
</gene>
<dbReference type="PANTHER" id="PTHR11136">
    <property type="entry name" value="FOLYLPOLYGLUTAMATE SYNTHASE-RELATED"/>
    <property type="match status" value="1"/>
</dbReference>
<proteinExistence type="inferred from homology"/>
<comment type="similarity">
    <text evidence="2 10">Belongs to the folylpolyglutamate synthase family.</text>
</comment>
<evidence type="ECO:0000256" key="9">
    <source>
        <dbReference type="ARBA" id="ARBA00047493"/>
    </source>
</evidence>
<dbReference type="Pfam" id="PF08245">
    <property type="entry name" value="Mur_ligase_M"/>
    <property type="match status" value="1"/>
</dbReference>
<accession>A0A1I1I3I8</accession>
<dbReference type="PROSITE" id="PS01012">
    <property type="entry name" value="FOLYLPOLYGLU_SYNT_2"/>
    <property type="match status" value="1"/>
</dbReference>
<dbReference type="GO" id="GO:0008841">
    <property type="term" value="F:dihydrofolate synthase activity"/>
    <property type="evidence" value="ECO:0007669"/>
    <property type="project" value="TreeGrafter"/>
</dbReference>
<dbReference type="GO" id="GO:0046872">
    <property type="term" value="F:metal ion binding"/>
    <property type="evidence" value="ECO:0007669"/>
    <property type="project" value="UniProtKB-KW"/>
</dbReference>
<dbReference type="SUPFAM" id="SSF53623">
    <property type="entry name" value="MurD-like peptide ligases, catalytic domain"/>
    <property type="match status" value="1"/>
</dbReference>
<evidence type="ECO:0000256" key="10">
    <source>
        <dbReference type="PIRNR" id="PIRNR001563"/>
    </source>
</evidence>
<evidence type="ECO:0000256" key="8">
    <source>
        <dbReference type="ARBA" id="ARBA00022842"/>
    </source>
</evidence>
<keyword evidence="8" id="KW-0460">Magnesium</keyword>
<feature type="domain" description="Mur ligase central" evidence="11">
    <location>
        <begin position="47"/>
        <end position="263"/>
    </location>
</feature>
<dbReference type="Gene3D" id="3.90.190.20">
    <property type="entry name" value="Mur ligase, C-terminal domain"/>
    <property type="match status" value="1"/>
</dbReference>
<dbReference type="UniPathway" id="UPA00077">
    <property type="reaction ID" value="UER00157"/>
</dbReference>
<keyword evidence="5" id="KW-0479">Metal-binding</keyword>
<protein>
    <recommendedName>
        <fullName evidence="3">tetrahydrofolate synthase</fullName>
        <ecNumber evidence="3">6.3.2.17</ecNumber>
    </recommendedName>
</protein>
<dbReference type="PIRSF" id="PIRSF001563">
    <property type="entry name" value="Folylpolyglu_synth"/>
    <property type="match status" value="1"/>
</dbReference>
<dbReference type="InterPro" id="IPR018109">
    <property type="entry name" value="Folylpolyglutamate_synth_CS"/>
</dbReference>
<dbReference type="STRING" id="517719.SAMN05421762_0483"/>
<dbReference type="GO" id="GO:0005737">
    <property type="term" value="C:cytoplasm"/>
    <property type="evidence" value="ECO:0007669"/>
    <property type="project" value="TreeGrafter"/>
</dbReference>
<dbReference type="InterPro" id="IPR036565">
    <property type="entry name" value="Mur-like_cat_sf"/>
</dbReference>
<evidence type="ECO:0000256" key="4">
    <source>
        <dbReference type="ARBA" id="ARBA00022598"/>
    </source>
</evidence>
<dbReference type="PANTHER" id="PTHR11136:SF0">
    <property type="entry name" value="DIHYDROFOLATE SYNTHETASE-RELATED"/>
    <property type="match status" value="1"/>
</dbReference>
<dbReference type="Proteomes" id="UP000231644">
    <property type="component" value="Unassembled WGS sequence"/>
</dbReference>
<keyword evidence="4 10" id="KW-0436">Ligase</keyword>
<dbReference type="GO" id="GO:0046654">
    <property type="term" value="P:tetrahydrofolate biosynthetic process"/>
    <property type="evidence" value="ECO:0007669"/>
    <property type="project" value="UniProtKB-UniPathway"/>
</dbReference>
<comment type="cofactor">
    <cofactor evidence="1">
        <name>Mg(2+)</name>
        <dbReference type="ChEBI" id="CHEBI:18420"/>
    </cofactor>
</comment>
<evidence type="ECO:0000256" key="2">
    <source>
        <dbReference type="ARBA" id="ARBA00008276"/>
    </source>
</evidence>